<gene>
    <name evidence="2" type="ORF">Hokovirus_3_156</name>
</gene>
<evidence type="ECO:0000256" key="1">
    <source>
        <dbReference type="SAM" id="Phobius"/>
    </source>
</evidence>
<keyword evidence="1" id="KW-1133">Transmembrane helix</keyword>
<evidence type="ECO:0000313" key="2">
    <source>
        <dbReference type="EMBL" id="ARF10883.1"/>
    </source>
</evidence>
<feature type="transmembrane region" description="Helical" evidence="1">
    <location>
        <begin position="110"/>
        <end position="127"/>
    </location>
</feature>
<dbReference type="EMBL" id="KY684105">
    <property type="protein sequence ID" value="ARF10883.1"/>
    <property type="molecule type" value="Genomic_DNA"/>
</dbReference>
<accession>A0A1V0SGP9</accession>
<proteinExistence type="predicted"/>
<sequence>MTIVSEIIKKDLTKIIIDINNDLRTYKLRNHSIKKKILYNNSLTFNNNDNILKDYKNNYDYDNILFRKDEKYMLIDFYNKKYNQFICIAFNKNKISNEYSLEYYNMLKKYYMIIFLFLITVFFLLLLNKSFFDMLFFDIIIFILVFLFLFLIISIITKIIINNKTLKTKRQKYYDIIGKNMDILANKINLYYKFSNKKNEIYSLKL</sequence>
<feature type="transmembrane region" description="Helical" evidence="1">
    <location>
        <begin position="139"/>
        <end position="161"/>
    </location>
</feature>
<protein>
    <submittedName>
        <fullName evidence="2">Uncharacterized protein</fullName>
    </submittedName>
</protein>
<reference evidence="2" key="1">
    <citation type="journal article" date="2017" name="Science">
        <title>Giant viruses with an expanded complement of translation system components.</title>
        <authorList>
            <person name="Schulz F."/>
            <person name="Yutin N."/>
            <person name="Ivanova N.N."/>
            <person name="Ortega D.R."/>
            <person name="Lee T.K."/>
            <person name="Vierheilig J."/>
            <person name="Daims H."/>
            <person name="Horn M."/>
            <person name="Wagner M."/>
            <person name="Jensen G.J."/>
            <person name="Kyrpides N.C."/>
            <person name="Koonin E.V."/>
            <person name="Woyke T."/>
        </authorList>
    </citation>
    <scope>NUCLEOTIDE SEQUENCE</scope>
    <source>
        <strain evidence="2">HKV1</strain>
    </source>
</reference>
<keyword evidence="1" id="KW-0472">Membrane</keyword>
<name>A0A1V0SGP9_9VIRU</name>
<organism evidence="2">
    <name type="scientific">Hokovirus HKV1</name>
    <dbReference type="NCBI Taxonomy" id="1977638"/>
    <lineage>
        <taxon>Viruses</taxon>
        <taxon>Varidnaviria</taxon>
        <taxon>Bamfordvirae</taxon>
        <taxon>Nucleocytoviricota</taxon>
        <taxon>Megaviricetes</taxon>
        <taxon>Imitervirales</taxon>
        <taxon>Mimiviridae</taxon>
        <taxon>Klosneuvirinae</taxon>
        <taxon>Hokovirus</taxon>
    </lineage>
</organism>
<keyword evidence="1" id="KW-0812">Transmembrane</keyword>